<evidence type="ECO:0000313" key="8">
    <source>
        <dbReference type="Proteomes" id="UP001431783"/>
    </source>
</evidence>
<dbReference type="GO" id="GO:0051301">
    <property type="term" value="P:cell division"/>
    <property type="evidence" value="ECO:0007669"/>
    <property type="project" value="UniProtKB-KW"/>
</dbReference>
<evidence type="ECO:0000313" key="7">
    <source>
        <dbReference type="EMBL" id="KAK9870142.1"/>
    </source>
</evidence>
<keyword evidence="1" id="KW-0132">Cell division</keyword>
<comment type="caution">
    <text evidence="7">The sequence shown here is derived from an EMBL/GenBank/DDBJ whole genome shotgun (WGS) entry which is preliminary data.</text>
</comment>
<organism evidence="7 8">
    <name type="scientific">Henosepilachna vigintioctopunctata</name>
    <dbReference type="NCBI Taxonomy" id="420089"/>
    <lineage>
        <taxon>Eukaryota</taxon>
        <taxon>Metazoa</taxon>
        <taxon>Ecdysozoa</taxon>
        <taxon>Arthropoda</taxon>
        <taxon>Hexapoda</taxon>
        <taxon>Insecta</taxon>
        <taxon>Pterygota</taxon>
        <taxon>Neoptera</taxon>
        <taxon>Endopterygota</taxon>
        <taxon>Coleoptera</taxon>
        <taxon>Polyphaga</taxon>
        <taxon>Cucujiformia</taxon>
        <taxon>Coccinelloidea</taxon>
        <taxon>Coccinellidae</taxon>
        <taxon>Epilachninae</taxon>
        <taxon>Epilachnini</taxon>
        <taxon>Henosepilachna</taxon>
    </lineage>
</organism>
<keyword evidence="3" id="KW-0131">Cell cycle</keyword>
<dbReference type="GO" id="GO:0000278">
    <property type="term" value="P:mitotic cell cycle"/>
    <property type="evidence" value="ECO:0007669"/>
    <property type="project" value="UniProtKB-ARBA"/>
</dbReference>
<protein>
    <recommendedName>
        <fullName evidence="6">Cyclin-like domain-containing protein</fullName>
    </recommendedName>
</protein>
<reference evidence="7 8" key="1">
    <citation type="submission" date="2023-03" db="EMBL/GenBank/DDBJ databases">
        <title>Genome insight into feeding habits of ladybird beetles.</title>
        <authorList>
            <person name="Li H.-S."/>
            <person name="Huang Y.-H."/>
            <person name="Pang H."/>
        </authorList>
    </citation>
    <scope>NUCLEOTIDE SEQUENCE [LARGE SCALE GENOMIC DNA]</scope>
    <source>
        <strain evidence="7">SYSU_2023b</strain>
        <tissue evidence="7">Whole body</tissue>
    </source>
</reference>
<name>A0AAW1TP82_9CUCU</name>
<dbReference type="InterPro" id="IPR048258">
    <property type="entry name" value="Cyclins_cyclin-box"/>
</dbReference>
<accession>A0AAW1TP82</accession>
<feature type="region of interest" description="Disordered" evidence="5">
    <location>
        <begin position="192"/>
        <end position="213"/>
    </location>
</feature>
<sequence>MDLACTEQIETTVIAEKDPFLFRDPRVIKNLLNQESMYVPKCNYFVEVQHDIQPFMRKVVATWMHEVCEEQMCEDQILPLAVNCMDRFLCVCPIKKQQLQLLGATCLLIASKMRSTNSLPVDLLCAYTDYSVTYEHVVSWELLVLSKLDWNVSAITGFDYVDHIIERFPWGSDSELLRRHAHTLVSISYTEKGTARGPENQVPSERKSERKRAREDDYLGGAMCILRSLIAIQKKSPDRPKVYDALCKRVCV</sequence>
<dbReference type="Gene3D" id="1.10.472.10">
    <property type="entry name" value="Cyclin-like"/>
    <property type="match status" value="2"/>
</dbReference>
<dbReference type="InterPro" id="IPR006671">
    <property type="entry name" value="Cyclin_N"/>
</dbReference>
<keyword evidence="8" id="KW-1185">Reference proteome</keyword>
<feature type="compositionally biased region" description="Basic and acidic residues" evidence="5">
    <location>
        <begin position="204"/>
        <end position="213"/>
    </location>
</feature>
<gene>
    <name evidence="7" type="ORF">WA026_006234</name>
</gene>
<dbReference type="PANTHER" id="PTHR10177">
    <property type="entry name" value="CYCLINS"/>
    <property type="match status" value="1"/>
</dbReference>
<dbReference type="AlphaFoldDB" id="A0AAW1TP82"/>
<dbReference type="SMART" id="SM00385">
    <property type="entry name" value="CYCLIN"/>
    <property type="match status" value="1"/>
</dbReference>
<dbReference type="InterPro" id="IPR036915">
    <property type="entry name" value="Cyclin-like_sf"/>
</dbReference>
<dbReference type="InterPro" id="IPR039361">
    <property type="entry name" value="Cyclin"/>
</dbReference>
<evidence type="ECO:0000256" key="2">
    <source>
        <dbReference type="ARBA" id="ARBA00023127"/>
    </source>
</evidence>
<dbReference type="InterPro" id="IPR013763">
    <property type="entry name" value="Cyclin-like_dom"/>
</dbReference>
<dbReference type="PROSITE" id="PS00292">
    <property type="entry name" value="CYCLINS"/>
    <property type="match status" value="1"/>
</dbReference>
<dbReference type="SUPFAM" id="SSF47954">
    <property type="entry name" value="Cyclin-like"/>
    <property type="match status" value="1"/>
</dbReference>
<dbReference type="EMBL" id="JARQZJ010000002">
    <property type="protein sequence ID" value="KAK9870142.1"/>
    <property type="molecule type" value="Genomic_DNA"/>
</dbReference>
<dbReference type="Proteomes" id="UP001431783">
    <property type="component" value="Unassembled WGS sequence"/>
</dbReference>
<feature type="domain" description="Cyclin-like" evidence="6">
    <location>
        <begin position="62"/>
        <end position="146"/>
    </location>
</feature>
<proteinExistence type="inferred from homology"/>
<comment type="similarity">
    <text evidence="4">Belongs to the cyclin family.</text>
</comment>
<evidence type="ECO:0000256" key="3">
    <source>
        <dbReference type="ARBA" id="ARBA00023306"/>
    </source>
</evidence>
<dbReference type="FunFam" id="1.10.472.10:FF:000003">
    <property type="entry name" value="G1/S-specific cyclin-D2"/>
    <property type="match status" value="1"/>
</dbReference>
<keyword evidence="2 4" id="KW-0195">Cyclin</keyword>
<evidence type="ECO:0000259" key="6">
    <source>
        <dbReference type="SMART" id="SM00385"/>
    </source>
</evidence>
<dbReference type="Pfam" id="PF00134">
    <property type="entry name" value="Cyclin_N"/>
    <property type="match status" value="1"/>
</dbReference>
<evidence type="ECO:0000256" key="4">
    <source>
        <dbReference type="RuleBase" id="RU000383"/>
    </source>
</evidence>
<evidence type="ECO:0000256" key="1">
    <source>
        <dbReference type="ARBA" id="ARBA00022618"/>
    </source>
</evidence>
<evidence type="ECO:0000256" key="5">
    <source>
        <dbReference type="SAM" id="MobiDB-lite"/>
    </source>
</evidence>